<dbReference type="AlphaFoldDB" id="A0AB35U2W5"/>
<feature type="site" description="Contributes to redox potential value" evidence="9">
    <location>
        <position position="31"/>
    </location>
</feature>
<dbReference type="NCBIfam" id="TIGR01068">
    <property type="entry name" value="thioredoxin"/>
    <property type="match status" value="1"/>
</dbReference>
<dbReference type="InterPro" id="IPR017937">
    <property type="entry name" value="Thioredoxin_CS"/>
</dbReference>
<dbReference type="PRINTS" id="PR00421">
    <property type="entry name" value="THIOREDOXIN"/>
</dbReference>
<gene>
    <name evidence="12" type="primary">trxA</name>
    <name evidence="12" type="ORF">MOZ60_06925</name>
</gene>
<proteinExistence type="inferred from homology"/>
<protein>
    <recommendedName>
        <fullName evidence="2 7">Thioredoxin</fullName>
    </recommendedName>
</protein>
<comment type="similarity">
    <text evidence="1 8">Belongs to the thioredoxin family.</text>
</comment>
<evidence type="ECO:0000256" key="10">
    <source>
        <dbReference type="PIRSR" id="PIRSR000077-4"/>
    </source>
</evidence>
<name>A0AB35U2W5_9FIRM</name>
<evidence type="ECO:0000313" key="13">
    <source>
        <dbReference type="Proteomes" id="UP001286174"/>
    </source>
</evidence>
<feature type="site" description="Contributes to redox potential value" evidence="9">
    <location>
        <position position="30"/>
    </location>
</feature>
<dbReference type="Gene3D" id="3.40.30.10">
    <property type="entry name" value="Glutaredoxin"/>
    <property type="match status" value="1"/>
</dbReference>
<evidence type="ECO:0000256" key="1">
    <source>
        <dbReference type="ARBA" id="ARBA00008987"/>
    </source>
</evidence>
<evidence type="ECO:0000256" key="2">
    <source>
        <dbReference type="ARBA" id="ARBA00020570"/>
    </source>
</evidence>
<dbReference type="SUPFAM" id="SSF52833">
    <property type="entry name" value="Thioredoxin-like"/>
    <property type="match status" value="1"/>
</dbReference>
<dbReference type="PIRSF" id="PIRSF000077">
    <property type="entry name" value="Thioredoxin"/>
    <property type="match status" value="1"/>
</dbReference>
<dbReference type="FunFam" id="3.40.30.10:FF:000001">
    <property type="entry name" value="Thioredoxin"/>
    <property type="match status" value="1"/>
</dbReference>
<evidence type="ECO:0000256" key="5">
    <source>
        <dbReference type="ARBA" id="ARBA00023157"/>
    </source>
</evidence>
<evidence type="ECO:0000256" key="4">
    <source>
        <dbReference type="ARBA" id="ARBA00022982"/>
    </source>
</evidence>
<organism evidence="12 13">
    <name type="scientific">Grylomicrobium aquisgranensis</name>
    <dbReference type="NCBI Taxonomy" id="2926318"/>
    <lineage>
        <taxon>Bacteria</taxon>
        <taxon>Bacillati</taxon>
        <taxon>Bacillota</taxon>
        <taxon>Erysipelotrichia</taxon>
        <taxon>Erysipelotrichales</taxon>
        <taxon>Erysipelotrichaceae</taxon>
        <taxon>Grylomicrobium</taxon>
    </lineage>
</organism>
<dbReference type="InterPro" id="IPR005746">
    <property type="entry name" value="Thioredoxin"/>
</dbReference>
<reference evidence="12 13" key="1">
    <citation type="submission" date="2022-03" db="EMBL/GenBank/DDBJ databases">
        <title>Novel taxa within the pig intestine.</title>
        <authorList>
            <person name="Wylensek D."/>
            <person name="Bishof K."/>
            <person name="Afrizal A."/>
            <person name="Clavel T."/>
        </authorList>
    </citation>
    <scope>NUCLEOTIDE SEQUENCE [LARGE SCALE GENOMIC DNA]</scope>
    <source>
        <strain evidence="12 13">CLA-KB-P133</strain>
    </source>
</reference>
<evidence type="ECO:0000259" key="11">
    <source>
        <dbReference type="PROSITE" id="PS51352"/>
    </source>
</evidence>
<dbReference type="Pfam" id="PF00085">
    <property type="entry name" value="Thioredoxin"/>
    <property type="match status" value="1"/>
</dbReference>
<dbReference type="PROSITE" id="PS00194">
    <property type="entry name" value="THIOREDOXIN_1"/>
    <property type="match status" value="1"/>
</dbReference>
<feature type="disulfide bond" description="Redox-active" evidence="10">
    <location>
        <begin position="29"/>
        <end position="32"/>
    </location>
</feature>
<dbReference type="InterPro" id="IPR013766">
    <property type="entry name" value="Thioredoxin_domain"/>
</dbReference>
<evidence type="ECO:0000256" key="3">
    <source>
        <dbReference type="ARBA" id="ARBA00022448"/>
    </source>
</evidence>
<dbReference type="PANTHER" id="PTHR45663:SF11">
    <property type="entry name" value="GEO12009P1"/>
    <property type="match status" value="1"/>
</dbReference>
<feature type="domain" description="Thioredoxin" evidence="11">
    <location>
        <begin position="1"/>
        <end position="103"/>
    </location>
</feature>
<dbReference type="EMBL" id="JALBUR010000015">
    <property type="protein sequence ID" value="MDX8419825.1"/>
    <property type="molecule type" value="Genomic_DNA"/>
</dbReference>
<keyword evidence="4" id="KW-0249">Electron transport</keyword>
<dbReference type="PROSITE" id="PS51352">
    <property type="entry name" value="THIOREDOXIN_2"/>
    <property type="match status" value="1"/>
</dbReference>
<evidence type="ECO:0000313" key="12">
    <source>
        <dbReference type="EMBL" id="MDX8419825.1"/>
    </source>
</evidence>
<keyword evidence="5 10" id="KW-1015">Disulfide bond</keyword>
<sequence>MNIIKNTAEYDETLKNNKSVFVDFYADWCGPCKMLGPVVEQLAGENSDVTFIKVNVDDNPEVAERYGIMSIPTLIAFKNGEVAGSSVGFQPKEAVQELINKAK</sequence>
<dbReference type="GO" id="GO:0015035">
    <property type="term" value="F:protein-disulfide reductase activity"/>
    <property type="evidence" value="ECO:0007669"/>
    <property type="project" value="UniProtKB-UniRule"/>
</dbReference>
<dbReference type="CDD" id="cd02947">
    <property type="entry name" value="TRX_family"/>
    <property type="match status" value="1"/>
</dbReference>
<keyword evidence="6 10" id="KW-0676">Redox-active center</keyword>
<keyword evidence="13" id="KW-1185">Reference proteome</keyword>
<comment type="caution">
    <text evidence="12">The sequence shown here is derived from an EMBL/GenBank/DDBJ whole genome shotgun (WGS) entry which is preliminary data.</text>
</comment>
<evidence type="ECO:0000256" key="6">
    <source>
        <dbReference type="ARBA" id="ARBA00023284"/>
    </source>
</evidence>
<dbReference type="PANTHER" id="PTHR45663">
    <property type="entry name" value="GEO12009P1"/>
    <property type="match status" value="1"/>
</dbReference>
<dbReference type="GO" id="GO:0005737">
    <property type="term" value="C:cytoplasm"/>
    <property type="evidence" value="ECO:0007669"/>
    <property type="project" value="TreeGrafter"/>
</dbReference>
<feature type="site" description="Deprotonates C-terminal active site Cys" evidence="9">
    <location>
        <position position="23"/>
    </location>
</feature>
<feature type="active site" description="Nucleophile" evidence="9">
    <location>
        <position position="32"/>
    </location>
</feature>
<dbReference type="RefSeq" id="WP_108774142.1">
    <property type="nucleotide sequence ID" value="NZ_JALBUR010000015.1"/>
</dbReference>
<accession>A0AB35U2W5</accession>
<feature type="active site" description="Nucleophile" evidence="9">
    <location>
        <position position="29"/>
    </location>
</feature>
<dbReference type="InterPro" id="IPR036249">
    <property type="entry name" value="Thioredoxin-like_sf"/>
</dbReference>
<evidence type="ECO:0000256" key="8">
    <source>
        <dbReference type="PIRNR" id="PIRNR000077"/>
    </source>
</evidence>
<evidence type="ECO:0000256" key="9">
    <source>
        <dbReference type="PIRSR" id="PIRSR000077-1"/>
    </source>
</evidence>
<dbReference type="Proteomes" id="UP001286174">
    <property type="component" value="Unassembled WGS sequence"/>
</dbReference>
<evidence type="ECO:0000256" key="7">
    <source>
        <dbReference type="NCBIfam" id="TIGR01068"/>
    </source>
</evidence>
<keyword evidence="3" id="KW-0813">Transport</keyword>